<dbReference type="InterPro" id="IPR038765">
    <property type="entry name" value="Papain-like_cys_pep_sf"/>
</dbReference>
<protein>
    <recommendedName>
        <fullName evidence="3">Permuted papain-like amidase enzyme, YaeF/YiiX, C92 family</fullName>
    </recommendedName>
</protein>
<evidence type="ECO:0000313" key="1">
    <source>
        <dbReference type="EMBL" id="MYL19324.1"/>
    </source>
</evidence>
<accession>A0A845E0U6</accession>
<evidence type="ECO:0000313" key="2">
    <source>
        <dbReference type="Proteomes" id="UP000460949"/>
    </source>
</evidence>
<name>A0A845E0U6_9BACI</name>
<evidence type="ECO:0008006" key="3">
    <source>
        <dbReference type="Google" id="ProtNLM"/>
    </source>
</evidence>
<dbReference type="Proteomes" id="UP000460949">
    <property type="component" value="Unassembled WGS sequence"/>
</dbReference>
<reference evidence="1 2" key="1">
    <citation type="submission" date="2019-11" db="EMBL/GenBank/DDBJ databases">
        <title>Genome sequences of 17 halophilic strains isolated from different environments.</title>
        <authorList>
            <person name="Furrow R.E."/>
        </authorList>
    </citation>
    <scope>NUCLEOTIDE SEQUENCE [LARGE SCALE GENOMIC DNA]</scope>
    <source>
        <strain evidence="1 2">22511_23_Filter</strain>
    </source>
</reference>
<dbReference type="AlphaFoldDB" id="A0A845E0U6"/>
<dbReference type="EMBL" id="WMET01000001">
    <property type="protein sequence ID" value="MYL19324.1"/>
    <property type="molecule type" value="Genomic_DNA"/>
</dbReference>
<comment type="caution">
    <text evidence="1">The sequence shown here is derived from an EMBL/GenBank/DDBJ whole genome shotgun (WGS) entry which is preliminary data.</text>
</comment>
<sequence>MKKVSALIVTILIFVMYRPRIVHAFTFEPSDVLPGDVLFSPVGKRESKYVGHIGIVTTDKKVLHSIPAGLMKDEPDAYKRKFRKVAHYRPYEEGTGIRSAAFAEDLYHRHPEALYRIHAPLNGPCDIQYCTKIVWQSYYAAGINLGALSEKARAVHPLRLLDDTSLYPLKRRSNR</sequence>
<organism evidence="1 2">
    <name type="scientific">Halobacillus litoralis</name>
    <dbReference type="NCBI Taxonomy" id="45668"/>
    <lineage>
        <taxon>Bacteria</taxon>
        <taxon>Bacillati</taxon>
        <taxon>Bacillota</taxon>
        <taxon>Bacilli</taxon>
        <taxon>Bacillales</taxon>
        <taxon>Bacillaceae</taxon>
        <taxon>Halobacillus</taxon>
    </lineage>
</organism>
<dbReference type="SUPFAM" id="SSF54001">
    <property type="entry name" value="Cysteine proteinases"/>
    <property type="match status" value="1"/>
</dbReference>
<dbReference type="RefSeq" id="WP_160835723.1">
    <property type="nucleotide sequence ID" value="NZ_WMET01000001.1"/>
</dbReference>
<dbReference type="OrthoDB" id="2080087at2"/>
<dbReference type="Gene3D" id="3.90.1720.10">
    <property type="entry name" value="endopeptidase domain like (from Nostoc punctiforme)"/>
    <property type="match status" value="1"/>
</dbReference>
<proteinExistence type="predicted"/>
<gene>
    <name evidence="1" type="ORF">GLW04_05435</name>
</gene>